<sequence length="176" mass="20285">MIDFPPTKPVITNTRLNQYAPFVHRLSFSGPFLPEYYTIKFPRLRTLDFNYDCNYHAPCNNKYEIDRDLDAAMIAGDNTNKTNFIRLNPTMKDLRRHWSTPTPCRLLGRYLDNTTRLVVAGLMNTHGDKLDAFWKACDLLEELNIIATAMGCTSALLQPSFPRLKRVSLDAFCLDF</sequence>
<evidence type="ECO:0000313" key="1">
    <source>
        <dbReference type="EMBL" id="KAF9544909.1"/>
    </source>
</evidence>
<comment type="caution">
    <text evidence="1">The sequence shown here is derived from an EMBL/GenBank/DDBJ whole genome shotgun (WGS) entry which is preliminary data.</text>
</comment>
<organism evidence="1 2">
    <name type="scientific">Mortierella hygrophila</name>
    <dbReference type="NCBI Taxonomy" id="979708"/>
    <lineage>
        <taxon>Eukaryota</taxon>
        <taxon>Fungi</taxon>
        <taxon>Fungi incertae sedis</taxon>
        <taxon>Mucoromycota</taxon>
        <taxon>Mortierellomycotina</taxon>
        <taxon>Mortierellomycetes</taxon>
        <taxon>Mortierellales</taxon>
        <taxon>Mortierellaceae</taxon>
        <taxon>Mortierella</taxon>
    </lineage>
</organism>
<keyword evidence="2" id="KW-1185">Reference proteome</keyword>
<gene>
    <name evidence="1" type="ORF">EC957_011534</name>
</gene>
<dbReference type="Proteomes" id="UP000723463">
    <property type="component" value="Unassembled WGS sequence"/>
</dbReference>
<accession>A0A9P6F945</accession>
<proteinExistence type="predicted"/>
<evidence type="ECO:0000313" key="2">
    <source>
        <dbReference type="Proteomes" id="UP000723463"/>
    </source>
</evidence>
<reference evidence="1" key="1">
    <citation type="journal article" date="2020" name="Fungal Divers.">
        <title>Resolving the Mortierellaceae phylogeny through synthesis of multi-gene phylogenetics and phylogenomics.</title>
        <authorList>
            <person name="Vandepol N."/>
            <person name="Liber J."/>
            <person name="Desiro A."/>
            <person name="Na H."/>
            <person name="Kennedy M."/>
            <person name="Barry K."/>
            <person name="Grigoriev I.V."/>
            <person name="Miller A.N."/>
            <person name="O'Donnell K."/>
            <person name="Stajich J.E."/>
            <person name="Bonito G."/>
        </authorList>
    </citation>
    <scope>NUCLEOTIDE SEQUENCE</scope>
    <source>
        <strain evidence="1">NRRL 2591</strain>
    </source>
</reference>
<dbReference type="EMBL" id="JAAAXW010000081">
    <property type="protein sequence ID" value="KAF9544909.1"/>
    <property type="molecule type" value="Genomic_DNA"/>
</dbReference>
<name>A0A9P6F945_9FUNG</name>
<dbReference type="AlphaFoldDB" id="A0A9P6F945"/>
<protein>
    <submittedName>
        <fullName evidence="1">Uncharacterized protein</fullName>
    </submittedName>
</protein>